<dbReference type="AlphaFoldDB" id="A0A0C2N9C0"/>
<accession>A0A0C2N9C0</accession>
<protein>
    <submittedName>
        <fullName evidence="1">Uncharacterized protein</fullName>
    </submittedName>
</protein>
<proteinExistence type="predicted"/>
<dbReference type="Proteomes" id="UP000031668">
    <property type="component" value="Unassembled WGS sequence"/>
</dbReference>
<reference evidence="1 2" key="1">
    <citation type="journal article" date="2014" name="Genome Biol. Evol.">
        <title>The genome of the myxosporean Thelohanellus kitauei shows adaptations to nutrient acquisition within its fish host.</title>
        <authorList>
            <person name="Yang Y."/>
            <person name="Xiong J."/>
            <person name="Zhou Z."/>
            <person name="Huo F."/>
            <person name="Miao W."/>
            <person name="Ran C."/>
            <person name="Liu Y."/>
            <person name="Zhang J."/>
            <person name="Feng J."/>
            <person name="Wang M."/>
            <person name="Wang M."/>
            <person name="Wang L."/>
            <person name="Yao B."/>
        </authorList>
    </citation>
    <scope>NUCLEOTIDE SEQUENCE [LARGE SCALE GENOMIC DNA]</scope>
    <source>
        <strain evidence="1">Wuqing</strain>
    </source>
</reference>
<sequence>MSEMFRSKQLYGELHDKLYAEIFEEAIETNTCSHKPHFNLHTSFTAHGMIDKLFTQGDRYHKYYLPTICLMKVILLKYDEFVQIISDKNEVQYIKTIIKNIIENRKDVRKLMTVVFSRQLLDDPAWISWSRNPFLMHKIQCLAHQFKEKIDQNKINTSRVVTIVK</sequence>
<organism evidence="1 2">
    <name type="scientific">Thelohanellus kitauei</name>
    <name type="common">Myxosporean</name>
    <dbReference type="NCBI Taxonomy" id="669202"/>
    <lineage>
        <taxon>Eukaryota</taxon>
        <taxon>Metazoa</taxon>
        <taxon>Cnidaria</taxon>
        <taxon>Myxozoa</taxon>
        <taxon>Myxosporea</taxon>
        <taxon>Bivalvulida</taxon>
        <taxon>Platysporina</taxon>
        <taxon>Myxobolidae</taxon>
        <taxon>Thelohanellus</taxon>
    </lineage>
</organism>
<gene>
    <name evidence="1" type="ORF">RF11_06684</name>
</gene>
<evidence type="ECO:0000313" key="2">
    <source>
        <dbReference type="Proteomes" id="UP000031668"/>
    </source>
</evidence>
<dbReference type="EMBL" id="JWZT01001064">
    <property type="protein sequence ID" value="KII72950.1"/>
    <property type="molecule type" value="Genomic_DNA"/>
</dbReference>
<keyword evidence="2" id="KW-1185">Reference proteome</keyword>
<comment type="caution">
    <text evidence="1">The sequence shown here is derived from an EMBL/GenBank/DDBJ whole genome shotgun (WGS) entry which is preliminary data.</text>
</comment>
<name>A0A0C2N9C0_THEKT</name>
<evidence type="ECO:0000313" key="1">
    <source>
        <dbReference type="EMBL" id="KII72950.1"/>
    </source>
</evidence>